<dbReference type="SMART" id="SM00862">
    <property type="entry name" value="Trans_reg_C"/>
    <property type="match status" value="1"/>
</dbReference>
<proteinExistence type="predicted"/>
<evidence type="ECO:0000256" key="2">
    <source>
        <dbReference type="ARBA" id="ARBA00023015"/>
    </source>
</evidence>
<sequence length="253" mass="27777">MKVLVVEASAARAESTARVLRRQGYDAHSVDSGTEALRLHEDAQLVLLDLDLPDVDGLQVCQAIRAVSGTPIITFTDRDTELDRVLALQAGADDCVVKSCGSREVLARMEALIRRAYPWQEGPCSISLHPLYIDGRSREIRLDGRLIDATAKEFDLLYTLATHPEKVVSRKELMVKIWERDATESSRTIDTHVSSLRAKLGASEWIVTVRGVGYRIGYGREPDRVPEPRTERAAGPVPGPGARAPLGLVTRGS</sequence>
<protein>
    <submittedName>
        <fullName evidence="11">Response regulator transcription factor</fullName>
    </submittedName>
</protein>
<feature type="modified residue" description="4-aspartylphosphate" evidence="5">
    <location>
        <position position="49"/>
    </location>
</feature>
<dbReference type="SMART" id="SM00448">
    <property type="entry name" value="REC"/>
    <property type="match status" value="1"/>
</dbReference>
<accession>A0ABW2JXX2</accession>
<dbReference type="Gene3D" id="6.10.250.690">
    <property type="match status" value="1"/>
</dbReference>
<evidence type="ECO:0000256" key="3">
    <source>
        <dbReference type="ARBA" id="ARBA00023125"/>
    </source>
</evidence>
<dbReference type="PROSITE" id="PS51755">
    <property type="entry name" value="OMPR_PHOB"/>
    <property type="match status" value="1"/>
</dbReference>
<dbReference type="InterPro" id="IPR039420">
    <property type="entry name" value="WalR-like"/>
</dbReference>
<dbReference type="RefSeq" id="WP_381840631.1">
    <property type="nucleotide sequence ID" value="NZ_JBHTCF010000031.1"/>
</dbReference>
<comment type="caution">
    <text evidence="11">The sequence shown here is derived from an EMBL/GenBank/DDBJ whole genome shotgun (WGS) entry which is preliminary data.</text>
</comment>
<dbReference type="InterPro" id="IPR036388">
    <property type="entry name" value="WH-like_DNA-bd_sf"/>
</dbReference>
<name>A0ABW2JXX2_9ACTN</name>
<keyword evidence="3 6" id="KW-0238">DNA-binding</keyword>
<organism evidence="11 12">
    <name type="scientific">Streptomyces monticola</name>
    <dbReference type="NCBI Taxonomy" id="2666263"/>
    <lineage>
        <taxon>Bacteria</taxon>
        <taxon>Bacillati</taxon>
        <taxon>Actinomycetota</taxon>
        <taxon>Actinomycetes</taxon>
        <taxon>Kitasatosporales</taxon>
        <taxon>Streptomycetaceae</taxon>
        <taxon>Streptomyces</taxon>
    </lineage>
</organism>
<keyword evidence="4" id="KW-0804">Transcription</keyword>
<evidence type="ECO:0000259" key="9">
    <source>
        <dbReference type="PROSITE" id="PS50206"/>
    </source>
</evidence>
<dbReference type="InterPro" id="IPR016032">
    <property type="entry name" value="Sig_transdc_resp-reg_C-effctor"/>
</dbReference>
<evidence type="ECO:0000313" key="11">
    <source>
        <dbReference type="EMBL" id="MFC7310327.1"/>
    </source>
</evidence>
<evidence type="ECO:0000256" key="4">
    <source>
        <dbReference type="ARBA" id="ARBA00023163"/>
    </source>
</evidence>
<dbReference type="Proteomes" id="UP001596523">
    <property type="component" value="Unassembled WGS sequence"/>
</dbReference>
<dbReference type="Pfam" id="PF00486">
    <property type="entry name" value="Trans_reg_C"/>
    <property type="match status" value="1"/>
</dbReference>
<evidence type="ECO:0000256" key="1">
    <source>
        <dbReference type="ARBA" id="ARBA00022553"/>
    </source>
</evidence>
<dbReference type="InterPro" id="IPR001763">
    <property type="entry name" value="Rhodanese-like_dom"/>
</dbReference>
<dbReference type="Pfam" id="PF00072">
    <property type="entry name" value="Response_reg"/>
    <property type="match status" value="1"/>
</dbReference>
<feature type="compositionally biased region" description="Low complexity" evidence="7">
    <location>
        <begin position="233"/>
        <end position="253"/>
    </location>
</feature>
<dbReference type="SUPFAM" id="SSF46894">
    <property type="entry name" value="C-terminal effector domain of the bipartite response regulators"/>
    <property type="match status" value="1"/>
</dbReference>
<gene>
    <name evidence="11" type="ORF">ACFQVC_39710</name>
</gene>
<evidence type="ECO:0000313" key="12">
    <source>
        <dbReference type="Proteomes" id="UP001596523"/>
    </source>
</evidence>
<feature type="domain" description="Rhodanese" evidence="9">
    <location>
        <begin position="2"/>
        <end position="46"/>
    </location>
</feature>
<feature type="compositionally biased region" description="Basic and acidic residues" evidence="7">
    <location>
        <begin position="220"/>
        <end position="232"/>
    </location>
</feature>
<feature type="domain" description="OmpR/PhoB-type" evidence="10">
    <location>
        <begin position="123"/>
        <end position="218"/>
    </location>
</feature>
<dbReference type="PANTHER" id="PTHR48111:SF4">
    <property type="entry name" value="DNA-BINDING DUAL TRANSCRIPTIONAL REGULATOR OMPR"/>
    <property type="match status" value="1"/>
</dbReference>
<keyword evidence="1 5" id="KW-0597">Phosphoprotein</keyword>
<dbReference type="CDD" id="cd00383">
    <property type="entry name" value="trans_reg_C"/>
    <property type="match status" value="1"/>
</dbReference>
<dbReference type="Gene3D" id="1.10.10.10">
    <property type="entry name" value="Winged helix-like DNA-binding domain superfamily/Winged helix DNA-binding domain"/>
    <property type="match status" value="1"/>
</dbReference>
<keyword evidence="2" id="KW-0805">Transcription regulation</keyword>
<evidence type="ECO:0000259" key="8">
    <source>
        <dbReference type="PROSITE" id="PS50110"/>
    </source>
</evidence>
<dbReference type="SUPFAM" id="SSF52172">
    <property type="entry name" value="CheY-like"/>
    <property type="match status" value="1"/>
</dbReference>
<dbReference type="InterPro" id="IPR001867">
    <property type="entry name" value="OmpR/PhoB-type_DNA-bd"/>
</dbReference>
<reference evidence="12" key="1">
    <citation type="journal article" date="2019" name="Int. J. Syst. Evol. Microbiol.">
        <title>The Global Catalogue of Microorganisms (GCM) 10K type strain sequencing project: providing services to taxonomists for standard genome sequencing and annotation.</title>
        <authorList>
            <consortium name="The Broad Institute Genomics Platform"/>
            <consortium name="The Broad Institute Genome Sequencing Center for Infectious Disease"/>
            <person name="Wu L."/>
            <person name="Ma J."/>
        </authorList>
    </citation>
    <scope>NUCLEOTIDE SEQUENCE [LARGE SCALE GENOMIC DNA]</scope>
    <source>
        <strain evidence="12">SYNS20</strain>
    </source>
</reference>
<feature type="DNA-binding region" description="OmpR/PhoB-type" evidence="6">
    <location>
        <begin position="123"/>
        <end position="218"/>
    </location>
</feature>
<dbReference type="PANTHER" id="PTHR48111">
    <property type="entry name" value="REGULATOR OF RPOS"/>
    <property type="match status" value="1"/>
</dbReference>
<evidence type="ECO:0000259" key="10">
    <source>
        <dbReference type="PROSITE" id="PS51755"/>
    </source>
</evidence>
<dbReference type="InterPro" id="IPR001789">
    <property type="entry name" value="Sig_transdc_resp-reg_receiver"/>
</dbReference>
<evidence type="ECO:0000256" key="5">
    <source>
        <dbReference type="PROSITE-ProRule" id="PRU00169"/>
    </source>
</evidence>
<dbReference type="InterPro" id="IPR011006">
    <property type="entry name" value="CheY-like_superfamily"/>
</dbReference>
<dbReference type="PROSITE" id="PS50110">
    <property type="entry name" value="RESPONSE_REGULATORY"/>
    <property type="match status" value="1"/>
</dbReference>
<keyword evidence="12" id="KW-1185">Reference proteome</keyword>
<feature type="domain" description="Response regulatory" evidence="8">
    <location>
        <begin position="2"/>
        <end position="113"/>
    </location>
</feature>
<feature type="region of interest" description="Disordered" evidence="7">
    <location>
        <begin position="220"/>
        <end position="253"/>
    </location>
</feature>
<evidence type="ECO:0000256" key="7">
    <source>
        <dbReference type="SAM" id="MobiDB-lite"/>
    </source>
</evidence>
<dbReference type="EMBL" id="JBHTCF010000031">
    <property type="protein sequence ID" value="MFC7310327.1"/>
    <property type="molecule type" value="Genomic_DNA"/>
</dbReference>
<evidence type="ECO:0000256" key="6">
    <source>
        <dbReference type="PROSITE-ProRule" id="PRU01091"/>
    </source>
</evidence>
<dbReference type="Gene3D" id="3.40.50.2300">
    <property type="match status" value="1"/>
</dbReference>
<dbReference type="PROSITE" id="PS50206">
    <property type="entry name" value="RHODANESE_3"/>
    <property type="match status" value="1"/>
</dbReference>